<protein>
    <submittedName>
        <fullName evidence="1">Uncharacterized protein family (UPF0158)</fullName>
    </submittedName>
</protein>
<dbReference type="OrthoDB" id="6885232at2"/>
<dbReference type="EMBL" id="FOWX01000013">
    <property type="protein sequence ID" value="SFP58773.1"/>
    <property type="molecule type" value="Genomic_DNA"/>
</dbReference>
<gene>
    <name evidence="1" type="ORF">SAMN05216190_11376</name>
</gene>
<evidence type="ECO:0000313" key="1">
    <source>
        <dbReference type="EMBL" id="SFP58773.1"/>
    </source>
</evidence>
<reference evidence="2" key="1">
    <citation type="submission" date="2016-10" db="EMBL/GenBank/DDBJ databases">
        <authorList>
            <person name="Varghese N."/>
            <person name="Submissions S."/>
        </authorList>
    </citation>
    <scope>NUCLEOTIDE SEQUENCE [LARGE SCALE GENOMIC DNA]</scope>
    <source>
        <strain evidence="2">DSM 17834</strain>
    </source>
</reference>
<proteinExistence type="predicted"/>
<name>A0A1I5RJU4_9PSED</name>
<accession>A0A1I5RJU4</accession>
<evidence type="ECO:0000313" key="2">
    <source>
        <dbReference type="Proteomes" id="UP000198784"/>
    </source>
</evidence>
<dbReference type="InterPro" id="IPR005361">
    <property type="entry name" value="UPF0158"/>
</dbReference>
<dbReference type="Proteomes" id="UP000198784">
    <property type="component" value="Unassembled WGS sequence"/>
</dbReference>
<dbReference type="Pfam" id="PF03682">
    <property type="entry name" value="UPF0158"/>
    <property type="match status" value="1"/>
</dbReference>
<sequence length="138" mass="15367">MRPLTIDLARLEQALLSQDAGERYLDLATGSVLRVAPGAPAPGTEEKYDVQPDRYLAIAPLDLDELLAMRAAFLFGLHDPHAHTLLSHALSGRRPLPTFDYELEKLPQLQPAWQAFQARQARERALEWLDSNGLEAAD</sequence>
<dbReference type="STRING" id="289003.SAMN05216190_11376"/>
<organism evidence="1 2">
    <name type="scientific">Pseudomonas borbori</name>
    <dbReference type="NCBI Taxonomy" id="289003"/>
    <lineage>
        <taxon>Bacteria</taxon>
        <taxon>Pseudomonadati</taxon>
        <taxon>Pseudomonadota</taxon>
        <taxon>Gammaproteobacteria</taxon>
        <taxon>Pseudomonadales</taxon>
        <taxon>Pseudomonadaceae</taxon>
        <taxon>Pseudomonas</taxon>
    </lineage>
</organism>
<keyword evidence="2" id="KW-1185">Reference proteome</keyword>
<dbReference type="AlphaFoldDB" id="A0A1I5RJU4"/>
<dbReference type="RefSeq" id="WP_090501143.1">
    <property type="nucleotide sequence ID" value="NZ_FOWX01000013.1"/>
</dbReference>